<dbReference type="GO" id="GO:0009834">
    <property type="term" value="P:plant-type secondary cell wall biogenesis"/>
    <property type="evidence" value="ECO:0007669"/>
    <property type="project" value="TreeGrafter"/>
</dbReference>
<proteinExistence type="inferred from homology"/>
<dbReference type="PANTHER" id="PTHR10896">
    <property type="entry name" value="GALACTOSYLGALACTOSYLXYLOSYLPROTEIN 3-BETA-GLUCURONOSYLTRANSFERASE BETA-1,3-GLUCURONYLTRANSFERASE"/>
    <property type="match status" value="1"/>
</dbReference>
<evidence type="ECO:0000256" key="6">
    <source>
        <dbReference type="ARBA" id="ARBA00022968"/>
    </source>
</evidence>
<comment type="subcellular location">
    <subcellularLocation>
        <location evidence="1 12">Golgi apparatus membrane</location>
        <topology evidence="1 12">Single-pass type II membrane protein</topology>
    </subcellularLocation>
</comment>
<keyword evidence="8 12" id="KW-0333">Golgi apparatus</keyword>
<evidence type="ECO:0000256" key="1">
    <source>
        <dbReference type="ARBA" id="ARBA00004323"/>
    </source>
</evidence>
<keyword evidence="6 12" id="KW-0735">Signal-anchor</keyword>
<dbReference type="InterPro" id="IPR029044">
    <property type="entry name" value="Nucleotide-diphossugar_trans"/>
</dbReference>
<dbReference type="GO" id="GO:0071555">
    <property type="term" value="P:cell wall organization"/>
    <property type="evidence" value="ECO:0007669"/>
    <property type="project" value="UniProtKB-KW"/>
</dbReference>
<gene>
    <name evidence="14" type="ORF">BAE44_0012852</name>
</gene>
<reference evidence="14 15" key="1">
    <citation type="submission" date="2016-09" db="EMBL/GenBank/DDBJ databases">
        <title>The draft genome of Dichanthelium oligosanthes: A C3 panicoid grass species.</title>
        <authorList>
            <person name="Studer A.J."/>
            <person name="Schnable J.C."/>
            <person name="Brutnell T.P."/>
        </authorList>
    </citation>
    <scope>NUCLEOTIDE SEQUENCE [LARGE SCALE GENOMIC DNA]</scope>
    <source>
        <strain evidence="15">cv. Kellogg 1175</strain>
        <tissue evidence="14">Leaf</tissue>
    </source>
</reference>
<keyword evidence="7" id="KW-1133">Transmembrane helix</keyword>
<evidence type="ECO:0000256" key="10">
    <source>
        <dbReference type="ARBA" id="ARBA00023180"/>
    </source>
</evidence>
<dbReference type="Gene3D" id="3.90.550.10">
    <property type="entry name" value="Spore Coat Polysaccharide Biosynthesis Protein SpsA, Chain A"/>
    <property type="match status" value="1"/>
</dbReference>
<keyword evidence="15" id="KW-1185">Reference proteome</keyword>
<evidence type="ECO:0000313" key="14">
    <source>
        <dbReference type="EMBL" id="OEL26130.1"/>
    </source>
</evidence>
<comment type="caution">
    <text evidence="14">The sequence shown here is derived from an EMBL/GenBank/DDBJ whole genome shotgun (WGS) entry which is preliminary data.</text>
</comment>
<keyword evidence="10" id="KW-0325">Glycoprotein</keyword>
<dbReference type="PANTHER" id="PTHR10896:SF25">
    <property type="entry name" value="GLUCURONOSYLTRANSFERASE OS03G0287800-RELATED"/>
    <property type="match status" value="1"/>
</dbReference>
<keyword evidence="5" id="KW-0812">Transmembrane</keyword>
<evidence type="ECO:0000256" key="8">
    <source>
        <dbReference type="ARBA" id="ARBA00023034"/>
    </source>
</evidence>
<keyword evidence="9" id="KW-0472">Membrane</keyword>
<dbReference type="GO" id="GO:0000139">
    <property type="term" value="C:Golgi membrane"/>
    <property type="evidence" value="ECO:0007669"/>
    <property type="project" value="UniProtKB-SubCell"/>
</dbReference>
<dbReference type="GO" id="GO:0042285">
    <property type="term" value="F:xylosyltransferase activity"/>
    <property type="evidence" value="ECO:0007669"/>
    <property type="project" value="TreeGrafter"/>
</dbReference>
<sequence length="349" mass="36708">MGSSADHGGAGGGRGGKKQGGSQLWKKALLHSCLCFVMGFFTGFAPSSVSDWTSAAVSSAGGVGSSHVVRTLPAGGAVNRSLLAHGTTAGLLGDAASPRPLLVVVTTTESAPAASGERAAALTRMAHALRLVAPPLLWVVVEAAPDVPGTARLLRTTGLMYRHLTYKDNFTAADAAAGKERHHQRNVALGHVEYHRLAGVVLFAGLGDVFDLRFFDQLRQISAFGAWPVATMSRDERKVVVRGPACSSSAVTGWFSQDFSGSNGSAPATSTTARPPEVDAHGFAFNSSVLWDPERWGRYPTSEPDKSQDSMKFVQQVVLEDFSKVKGIPSDCSEVMVWHVDSTAPSSSS</sequence>
<dbReference type="Pfam" id="PF03360">
    <property type="entry name" value="Glyco_transf_43"/>
    <property type="match status" value="1"/>
</dbReference>
<dbReference type="AlphaFoldDB" id="A0A1E5VLX5"/>
<evidence type="ECO:0000256" key="12">
    <source>
        <dbReference type="RuleBase" id="RU363127"/>
    </source>
</evidence>
<evidence type="ECO:0000256" key="3">
    <source>
        <dbReference type="ARBA" id="ARBA00022676"/>
    </source>
</evidence>
<name>A0A1E5VLX5_9POAL</name>
<protein>
    <recommendedName>
        <fullName evidence="12">Glycosyltransferases</fullName>
        <ecNumber evidence="12">2.4.-.-</ecNumber>
    </recommendedName>
</protein>
<dbReference type="InterPro" id="IPR005027">
    <property type="entry name" value="Glyco_trans_43"/>
</dbReference>
<keyword evidence="3" id="KW-0328">Glycosyltransferase</keyword>
<dbReference type="EMBL" id="LWDX02035383">
    <property type="protein sequence ID" value="OEL26130.1"/>
    <property type="molecule type" value="Genomic_DNA"/>
</dbReference>
<accession>A0A1E5VLX5</accession>
<evidence type="ECO:0000256" key="13">
    <source>
        <dbReference type="SAM" id="MobiDB-lite"/>
    </source>
</evidence>
<feature type="region of interest" description="Disordered" evidence="13">
    <location>
        <begin position="1"/>
        <end position="21"/>
    </location>
</feature>
<dbReference type="SUPFAM" id="SSF53448">
    <property type="entry name" value="Nucleotide-diphospho-sugar transferases"/>
    <property type="match status" value="1"/>
</dbReference>
<evidence type="ECO:0000256" key="5">
    <source>
        <dbReference type="ARBA" id="ARBA00022692"/>
    </source>
</evidence>
<dbReference type="OrthoDB" id="675023at2759"/>
<evidence type="ECO:0000256" key="4">
    <source>
        <dbReference type="ARBA" id="ARBA00022679"/>
    </source>
</evidence>
<evidence type="ECO:0000313" key="15">
    <source>
        <dbReference type="Proteomes" id="UP000095767"/>
    </source>
</evidence>
<comment type="similarity">
    <text evidence="2 12">Belongs to the glycosyltransferase 43 family.</text>
</comment>
<keyword evidence="11 12" id="KW-0961">Cell wall biogenesis/degradation</keyword>
<dbReference type="GO" id="GO:0010417">
    <property type="term" value="P:glucuronoxylan biosynthetic process"/>
    <property type="evidence" value="ECO:0007669"/>
    <property type="project" value="TreeGrafter"/>
</dbReference>
<dbReference type="Proteomes" id="UP000095767">
    <property type="component" value="Unassembled WGS sequence"/>
</dbReference>
<dbReference type="STRING" id="888268.A0A1E5VLX5"/>
<dbReference type="GO" id="GO:0015018">
    <property type="term" value="F:galactosylgalactosylxylosylprotein 3-beta-glucuronosyltransferase activity"/>
    <property type="evidence" value="ECO:0007669"/>
    <property type="project" value="InterPro"/>
</dbReference>
<comment type="function">
    <text evidence="12">Involved in the synthesis of glucuronoxylan hemicellulose in secondary cell walls.</text>
</comment>
<dbReference type="EC" id="2.4.-.-" evidence="12"/>
<dbReference type="FunFam" id="3.90.550.10:FF:000084">
    <property type="entry name" value="Glycosyltransferases"/>
    <property type="match status" value="1"/>
</dbReference>
<evidence type="ECO:0000256" key="2">
    <source>
        <dbReference type="ARBA" id="ARBA00007706"/>
    </source>
</evidence>
<evidence type="ECO:0000256" key="7">
    <source>
        <dbReference type="ARBA" id="ARBA00022989"/>
    </source>
</evidence>
<organism evidence="14 15">
    <name type="scientific">Dichanthelium oligosanthes</name>
    <dbReference type="NCBI Taxonomy" id="888268"/>
    <lineage>
        <taxon>Eukaryota</taxon>
        <taxon>Viridiplantae</taxon>
        <taxon>Streptophyta</taxon>
        <taxon>Embryophyta</taxon>
        <taxon>Tracheophyta</taxon>
        <taxon>Spermatophyta</taxon>
        <taxon>Magnoliopsida</taxon>
        <taxon>Liliopsida</taxon>
        <taxon>Poales</taxon>
        <taxon>Poaceae</taxon>
        <taxon>PACMAD clade</taxon>
        <taxon>Panicoideae</taxon>
        <taxon>Panicodae</taxon>
        <taxon>Paniceae</taxon>
        <taxon>Dichantheliinae</taxon>
        <taxon>Dichanthelium</taxon>
    </lineage>
</organism>
<evidence type="ECO:0000256" key="9">
    <source>
        <dbReference type="ARBA" id="ARBA00023136"/>
    </source>
</evidence>
<evidence type="ECO:0000256" key="11">
    <source>
        <dbReference type="ARBA" id="ARBA00023316"/>
    </source>
</evidence>
<keyword evidence="4 12" id="KW-0808">Transferase</keyword>